<keyword evidence="4" id="KW-1185">Reference proteome</keyword>
<keyword evidence="1" id="KW-0472">Membrane</keyword>
<dbReference type="Proteomes" id="UP000287188">
    <property type="component" value="Unassembled WGS sequence"/>
</dbReference>
<dbReference type="AlphaFoldDB" id="A0A402AYG9"/>
<evidence type="ECO:0000259" key="2">
    <source>
        <dbReference type="Pfam" id="PF14206"/>
    </source>
</evidence>
<gene>
    <name evidence="3" type="ORF">KDK_79720</name>
</gene>
<evidence type="ECO:0000313" key="4">
    <source>
        <dbReference type="Proteomes" id="UP000287188"/>
    </source>
</evidence>
<comment type="caution">
    <text evidence="3">The sequence shown here is derived from an EMBL/GenBank/DDBJ whole genome shotgun (WGS) entry which is preliminary data.</text>
</comment>
<dbReference type="InterPro" id="IPR025983">
    <property type="entry name" value="Cys_rich_CPCC"/>
</dbReference>
<organism evidence="3 4">
    <name type="scientific">Dictyobacter kobayashii</name>
    <dbReference type="NCBI Taxonomy" id="2014872"/>
    <lineage>
        <taxon>Bacteria</taxon>
        <taxon>Bacillati</taxon>
        <taxon>Chloroflexota</taxon>
        <taxon>Ktedonobacteria</taxon>
        <taxon>Ktedonobacterales</taxon>
        <taxon>Dictyobacteraceae</taxon>
        <taxon>Dictyobacter</taxon>
    </lineage>
</organism>
<reference evidence="4" key="1">
    <citation type="submission" date="2018-12" db="EMBL/GenBank/DDBJ databases">
        <title>Tengunoibacter tsumagoiensis gen. nov., sp. nov., Dictyobacter kobayashii sp. nov., D. alpinus sp. nov., and D. joshuensis sp. nov. and description of Dictyobacteraceae fam. nov. within the order Ktedonobacterales isolated from Tengu-no-mugimeshi.</title>
        <authorList>
            <person name="Wang C.M."/>
            <person name="Zheng Y."/>
            <person name="Sakai Y."/>
            <person name="Toyoda A."/>
            <person name="Minakuchi Y."/>
            <person name="Abe K."/>
            <person name="Yokota A."/>
            <person name="Yabe S."/>
        </authorList>
    </citation>
    <scope>NUCLEOTIDE SEQUENCE [LARGE SCALE GENOMIC DNA]</scope>
    <source>
        <strain evidence="4">Uno11</strain>
    </source>
</reference>
<dbReference type="RefSeq" id="WP_218032257.1">
    <property type="nucleotide sequence ID" value="NZ_BIFS01000002.1"/>
</dbReference>
<feature type="transmembrane region" description="Helical" evidence="1">
    <location>
        <begin position="68"/>
        <end position="87"/>
    </location>
</feature>
<dbReference type="EMBL" id="BIFS01000002">
    <property type="protein sequence ID" value="GCE24172.1"/>
    <property type="molecule type" value="Genomic_DNA"/>
</dbReference>
<accession>A0A402AYG9</accession>
<evidence type="ECO:0000313" key="3">
    <source>
        <dbReference type="EMBL" id="GCE24172.1"/>
    </source>
</evidence>
<feature type="transmembrane region" description="Helical" evidence="1">
    <location>
        <begin position="38"/>
        <end position="56"/>
    </location>
</feature>
<sequence>MTIAATSTFSEEDHQLSAANQLGTPLSVYIKPGSKRDLLITILTEVITGIILLSSLLNDISRIYHIPLLWKVLYSLFFTCLFGYLIMRQEQERRVIICEHGLLEIIRMIGRKSIKVVLWQDVVEVSAAGTLLTYRADGRKKFASFMLDDKYQYRGELIASIAEHKQQFGHAGILRELTFPKPEDGGKYRCPCCGFRTLNERGEYEICVVCYWQDDGQRDVDANINRSLSPNHMSLALARENYHKFGAIHKNALASVRPPLPEEL</sequence>
<keyword evidence="1" id="KW-0812">Transmembrane</keyword>
<evidence type="ECO:0000256" key="1">
    <source>
        <dbReference type="SAM" id="Phobius"/>
    </source>
</evidence>
<protein>
    <recommendedName>
        <fullName evidence="2">Cysteine-rich CPCC domain-containing protein</fullName>
    </recommendedName>
</protein>
<proteinExistence type="predicted"/>
<name>A0A402AYG9_9CHLR</name>
<feature type="domain" description="Cysteine-rich CPCC" evidence="2">
    <location>
        <begin position="188"/>
        <end position="263"/>
    </location>
</feature>
<dbReference type="Pfam" id="PF14206">
    <property type="entry name" value="Cys_rich_CPCC"/>
    <property type="match status" value="1"/>
</dbReference>
<keyword evidence="1" id="KW-1133">Transmembrane helix</keyword>